<comment type="caution">
    <text evidence="3">The sequence shown here is derived from an EMBL/GenBank/DDBJ whole genome shotgun (WGS) entry which is preliminary data.</text>
</comment>
<evidence type="ECO:0000256" key="2">
    <source>
        <dbReference type="SAM" id="SignalP"/>
    </source>
</evidence>
<sequence length="152" mass="16998">MRFCQITWGWGMITQSLLRLIPDVLRQIKPYEDAPLRSCHCSTFHSYTAIWIENINPLRSDRPVFVRLKVVHRCGTDRERRRAPDPAPPPPLLVPVPDGTESTFTLRGSLPPETAAAASAQSTDKPALRDEAARRGMLGGMLWAFASWMDGG</sequence>
<feature type="compositionally biased region" description="Pro residues" evidence="1">
    <location>
        <begin position="85"/>
        <end position="94"/>
    </location>
</feature>
<evidence type="ECO:0000256" key="1">
    <source>
        <dbReference type="SAM" id="MobiDB-lite"/>
    </source>
</evidence>
<feature type="signal peptide" evidence="2">
    <location>
        <begin position="1"/>
        <end position="18"/>
    </location>
</feature>
<feature type="chain" id="PRO_5032527518" evidence="2">
    <location>
        <begin position="19"/>
        <end position="152"/>
    </location>
</feature>
<name>A0A834FL95_ORYME</name>
<reference evidence="3" key="1">
    <citation type="journal article" name="BMC Genomics">
        <title>Long-read sequencing and de novo genome assembly of marine medaka (Oryzias melastigma).</title>
        <authorList>
            <person name="Liang P."/>
            <person name="Saqib H.S.A."/>
            <person name="Ni X."/>
            <person name="Shen Y."/>
        </authorList>
    </citation>
    <scope>NUCLEOTIDE SEQUENCE</scope>
    <source>
        <strain evidence="3">Bigg-433</strain>
    </source>
</reference>
<gene>
    <name evidence="3" type="ORF">FQA47_014585</name>
</gene>
<keyword evidence="2" id="KW-0732">Signal</keyword>
<protein>
    <submittedName>
        <fullName evidence="3">Uncharacterized protein</fullName>
    </submittedName>
</protein>
<proteinExistence type="predicted"/>
<accession>A0A834FL95</accession>
<dbReference type="AlphaFoldDB" id="A0A834FL95"/>
<evidence type="ECO:0000313" key="4">
    <source>
        <dbReference type="Proteomes" id="UP000646548"/>
    </source>
</evidence>
<dbReference type="EMBL" id="WKFB01000097">
    <property type="protein sequence ID" value="KAF6736071.1"/>
    <property type="molecule type" value="Genomic_DNA"/>
</dbReference>
<evidence type="ECO:0000313" key="3">
    <source>
        <dbReference type="EMBL" id="KAF6736071.1"/>
    </source>
</evidence>
<dbReference type="Proteomes" id="UP000646548">
    <property type="component" value="Unassembled WGS sequence"/>
</dbReference>
<feature type="region of interest" description="Disordered" evidence="1">
    <location>
        <begin position="77"/>
        <end position="100"/>
    </location>
</feature>
<organism evidence="3 4">
    <name type="scientific">Oryzias melastigma</name>
    <name type="common">Marine medaka</name>
    <dbReference type="NCBI Taxonomy" id="30732"/>
    <lineage>
        <taxon>Eukaryota</taxon>
        <taxon>Metazoa</taxon>
        <taxon>Chordata</taxon>
        <taxon>Craniata</taxon>
        <taxon>Vertebrata</taxon>
        <taxon>Euteleostomi</taxon>
        <taxon>Actinopterygii</taxon>
        <taxon>Neopterygii</taxon>
        <taxon>Teleostei</taxon>
        <taxon>Neoteleostei</taxon>
        <taxon>Acanthomorphata</taxon>
        <taxon>Ovalentaria</taxon>
        <taxon>Atherinomorphae</taxon>
        <taxon>Beloniformes</taxon>
        <taxon>Adrianichthyidae</taxon>
        <taxon>Oryziinae</taxon>
        <taxon>Oryzias</taxon>
    </lineage>
</organism>